<dbReference type="GO" id="GO:0002144">
    <property type="term" value="C:cytosolic tRNA wobble base thiouridylase complex"/>
    <property type="evidence" value="ECO:0007669"/>
    <property type="project" value="TreeGrafter"/>
</dbReference>
<evidence type="ECO:0000256" key="2">
    <source>
        <dbReference type="ARBA" id="ARBA00022555"/>
    </source>
</evidence>
<comment type="similarity">
    <text evidence="6">Belongs to the TtcA family. CTU1/NCS6/ATPBD3 subfamily.</text>
</comment>
<dbReference type="AlphaFoldDB" id="A0A2V0P6B8"/>
<gene>
    <name evidence="6" type="primary">NCS6</name>
    <name evidence="6" type="synonym">CTU1</name>
    <name evidence="9" type="ORF">Rsub_06438</name>
</gene>
<dbReference type="HAMAP" id="MF_03053">
    <property type="entry name" value="CTU1"/>
    <property type="match status" value="1"/>
</dbReference>
<proteinExistence type="inferred from homology"/>
<dbReference type="FunCoup" id="A0A2V0P6B8">
    <property type="interactions" value="1645"/>
</dbReference>
<dbReference type="GO" id="GO:0005739">
    <property type="term" value="C:mitochondrion"/>
    <property type="evidence" value="ECO:0007669"/>
    <property type="project" value="TreeGrafter"/>
</dbReference>
<comment type="function">
    <text evidence="6">Plays a central role in 2-thiolation of mcm(5)S(2)U at tRNA wobble positions of tRNA(Lys), tRNA(Glu) and tRNA(Gln). Directly binds tRNAs and probably acts by catalyzing adenylation of tRNAs, an intermediate required for 2-thiolation. It is unclear whether it acts as a sulfurtransferase that transfers sulfur from thiocarboxylated URM1 onto the uridine of tRNAs at wobble position.</text>
</comment>
<comment type="pathway">
    <text evidence="6">tRNA modification; 5-methoxycarbonylmethyl-2-thiouridine-tRNA biosynthesis.</text>
</comment>
<organism evidence="9 10">
    <name type="scientific">Raphidocelis subcapitata</name>
    <dbReference type="NCBI Taxonomy" id="307507"/>
    <lineage>
        <taxon>Eukaryota</taxon>
        <taxon>Viridiplantae</taxon>
        <taxon>Chlorophyta</taxon>
        <taxon>core chlorophytes</taxon>
        <taxon>Chlorophyceae</taxon>
        <taxon>CS clade</taxon>
        <taxon>Sphaeropleales</taxon>
        <taxon>Selenastraceae</taxon>
        <taxon>Raphidocelis</taxon>
    </lineage>
</organism>
<evidence type="ECO:0000256" key="5">
    <source>
        <dbReference type="ARBA" id="ARBA00022884"/>
    </source>
</evidence>
<keyword evidence="10" id="KW-1185">Reference proteome</keyword>
<dbReference type="GO" id="GO:0000049">
    <property type="term" value="F:tRNA binding"/>
    <property type="evidence" value="ECO:0007669"/>
    <property type="project" value="UniProtKB-UniRule"/>
</dbReference>
<dbReference type="STRING" id="307507.A0A2V0P6B8"/>
<dbReference type="InterPro" id="IPR032442">
    <property type="entry name" value="CTU1_C"/>
</dbReference>
<dbReference type="Proteomes" id="UP000247498">
    <property type="component" value="Unassembled WGS sequence"/>
</dbReference>
<dbReference type="InterPro" id="IPR056369">
    <property type="entry name" value="CTU1-like_ATP-bd"/>
</dbReference>
<dbReference type="GO" id="GO:0032447">
    <property type="term" value="P:protein urmylation"/>
    <property type="evidence" value="ECO:0007669"/>
    <property type="project" value="UniProtKB-UniRule"/>
</dbReference>
<evidence type="ECO:0000313" key="9">
    <source>
        <dbReference type="EMBL" id="GBF93400.1"/>
    </source>
</evidence>
<dbReference type="GO" id="GO:0016779">
    <property type="term" value="F:nucleotidyltransferase activity"/>
    <property type="evidence" value="ECO:0007669"/>
    <property type="project" value="UniProtKB-UniRule"/>
</dbReference>
<evidence type="ECO:0000256" key="3">
    <source>
        <dbReference type="ARBA" id="ARBA00022679"/>
    </source>
</evidence>
<dbReference type="Gene3D" id="3.40.50.620">
    <property type="entry name" value="HUPs"/>
    <property type="match status" value="1"/>
</dbReference>
<dbReference type="InParanoid" id="A0A2V0P6B8"/>
<evidence type="ECO:0000313" key="10">
    <source>
        <dbReference type="Proteomes" id="UP000247498"/>
    </source>
</evidence>
<comment type="subcellular location">
    <subcellularLocation>
        <location evidence="6">Cytoplasm</location>
    </subcellularLocation>
</comment>
<dbReference type="Pfam" id="PF01171">
    <property type="entry name" value="ATP_bind_3"/>
    <property type="match status" value="1"/>
</dbReference>
<feature type="domain" description="tRNA(Ile)-lysidine/2-thiocytidine synthase N-terminal" evidence="7">
    <location>
        <begin position="53"/>
        <end position="231"/>
    </location>
</feature>
<dbReference type="InterPro" id="IPR011063">
    <property type="entry name" value="TilS/TtcA_N"/>
</dbReference>
<reference evidence="9 10" key="1">
    <citation type="journal article" date="2018" name="Sci. Rep.">
        <title>Raphidocelis subcapitata (=Pseudokirchneriella subcapitata) provides an insight into genome evolution and environmental adaptations in the Sphaeropleales.</title>
        <authorList>
            <person name="Suzuki S."/>
            <person name="Yamaguchi H."/>
            <person name="Nakajima N."/>
            <person name="Kawachi M."/>
        </authorList>
    </citation>
    <scope>NUCLEOTIDE SEQUENCE [LARGE SCALE GENOMIC DNA]</scope>
    <source>
        <strain evidence="9 10">NIES-35</strain>
    </source>
</reference>
<dbReference type="EC" id="2.7.7.-" evidence="6"/>
<evidence type="ECO:0000259" key="7">
    <source>
        <dbReference type="Pfam" id="PF01171"/>
    </source>
</evidence>
<comment type="caution">
    <text evidence="9">The sequence shown here is derived from an EMBL/GenBank/DDBJ whole genome shotgun (WGS) entry which is preliminary data.</text>
</comment>
<evidence type="ECO:0000256" key="6">
    <source>
        <dbReference type="HAMAP-Rule" id="MF_03053"/>
    </source>
</evidence>
<evidence type="ECO:0000259" key="8">
    <source>
        <dbReference type="Pfam" id="PF16503"/>
    </source>
</evidence>
<name>A0A2V0P6B8_9CHLO</name>
<dbReference type="SUPFAM" id="SSF52402">
    <property type="entry name" value="Adenine nucleotide alpha hydrolases-like"/>
    <property type="match status" value="1"/>
</dbReference>
<dbReference type="CDD" id="cd01713">
    <property type="entry name" value="CTU1-like"/>
    <property type="match status" value="1"/>
</dbReference>
<keyword evidence="3 6" id="KW-0808">Transferase</keyword>
<evidence type="ECO:0000256" key="1">
    <source>
        <dbReference type="ARBA" id="ARBA00022490"/>
    </source>
</evidence>
<evidence type="ECO:0000256" key="4">
    <source>
        <dbReference type="ARBA" id="ARBA00022694"/>
    </source>
</evidence>
<dbReference type="InterPro" id="IPR000541">
    <property type="entry name" value="Ncs6/Tuc1/Ctu1"/>
</dbReference>
<accession>A0A2V0P6B8</accession>
<keyword evidence="1 6" id="KW-0963">Cytoplasm</keyword>
<dbReference type="InterPro" id="IPR014729">
    <property type="entry name" value="Rossmann-like_a/b/a_fold"/>
</dbReference>
<protein>
    <recommendedName>
        <fullName evidence="6">Cytoplasmic tRNA 2-thiolation protein 1</fullName>
        <ecNumber evidence="6">2.7.7.-</ecNumber>
    </recommendedName>
    <alternativeName>
        <fullName evidence="6">Cytoplasmic tRNA adenylyltransferase 1</fullName>
    </alternativeName>
</protein>
<dbReference type="GO" id="GO:0002143">
    <property type="term" value="P:tRNA wobble position uridine thiolation"/>
    <property type="evidence" value="ECO:0007669"/>
    <property type="project" value="TreeGrafter"/>
</dbReference>
<keyword evidence="2 6" id="KW-0820">tRNA-binding</keyword>
<dbReference type="PANTHER" id="PTHR11807:SF12">
    <property type="entry name" value="CYTOPLASMIC TRNA 2-THIOLATION PROTEIN 1"/>
    <property type="match status" value="1"/>
</dbReference>
<keyword evidence="4 6" id="KW-0819">tRNA processing</keyword>
<dbReference type="OrthoDB" id="198857at2759"/>
<dbReference type="PANTHER" id="PTHR11807">
    <property type="entry name" value="ATPASES OF THE PP SUPERFAMILY-RELATED"/>
    <property type="match status" value="1"/>
</dbReference>
<feature type="domain" description="Cytoplasmic tRNA 2-thiolation protein 1 C-terminal" evidence="8">
    <location>
        <begin position="321"/>
        <end position="350"/>
    </location>
</feature>
<dbReference type="EMBL" id="BDRX01000040">
    <property type="protein sequence ID" value="GBF93400.1"/>
    <property type="molecule type" value="Genomic_DNA"/>
</dbReference>
<keyword evidence="5 6" id="KW-0694">RNA-binding</keyword>
<dbReference type="Pfam" id="PF16503">
    <property type="entry name" value="zn-ribbon_14"/>
    <property type="match status" value="1"/>
</dbReference>
<dbReference type="UniPathway" id="UPA00988"/>
<sequence>MVALCSTCNKERAALKRPKTLEQLCRPCFFRALEDEVHATITSCRLFRAGERVAVAASGGKDSTVLAHMLTLLNARHGYGLDLLLLSIDEGIAGYRDDSLATVKRNEETYGIPLTVLSYRDLYGWSMDEIVREIGTRNNCTFCGVFRRQALDRGASLVGADKIATGHNADDVAETVLLNILRGDAPRLARCASAFTGAGGPLPRVKPFKWTYEKEIVLYAHFKRLDYFSTECVYAPYAARGFARDLIKDLEASAARPSAIMDLIHSAESWTVCLGDGGGDGGGGGGSDAAASDGAAAAAAGGNGSAAAAGGGGGGARRPRSCTRCGYLTSQPVCKACLLLEGLNSGLPRLGIGKVKGGRGSAAAAAGGGRGRGAERAAAGCGAQGCGGGGCGEVGAAAAAAGAAAAAEAGGRAGRPPRRAAVIEFESEGATR</sequence>